<dbReference type="FunFam" id="1.10.510.10:FF:000021">
    <property type="entry name" value="Serine/threonine protein kinase"/>
    <property type="match status" value="1"/>
</dbReference>
<dbReference type="Gene3D" id="1.10.510.10">
    <property type="entry name" value="Transferase(Phosphotransferase) domain 1"/>
    <property type="match status" value="1"/>
</dbReference>
<dbReference type="SMART" id="SM00220">
    <property type="entry name" value="S_TKc"/>
    <property type="match status" value="1"/>
</dbReference>
<dbReference type="Pfam" id="PF00069">
    <property type="entry name" value="Pkinase"/>
    <property type="match status" value="1"/>
</dbReference>
<evidence type="ECO:0000313" key="12">
    <source>
        <dbReference type="Proteomes" id="UP000696931"/>
    </source>
</evidence>
<feature type="transmembrane region" description="Helical" evidence="9">
    <location>
        <begin position="404"/>
        <end position="425"/>
    </location>
</feature>
<accession>A0A933S8W6</accession>
<dbReference type="PROSITE" id="PS50011">
    <property type="entry name" value="PROTEIN_KINASE_DOM"/>
    <property type="match status" value="1"/>
</dbReference>
<feature type="region of interest" description="Disordered" evidence="8">
    <location>
        <begin position="438"/>
        <end position="545"/>
    </location>
</feature>
<protein>
    <recommendedName>
        <fullName evidence="1">non-specific serine/threonine protein kinase</fullName>
        <ecNumber evidence="1">2.7.11.1</ecNumber>
    </recommendedName>
</protein>
<organism evidence="11 12">
    <name type="scientific">Eiseniibacteriota bacterium</name>
    <dbReference type="NCBI Taxonomy" id="2212470"/>
    <lineage>
        <taxon>Bacteria</taxon>
        <taxon>Candidatus Eiseniibacteriota</taxon>
    </lineage>
</organism>
<keyword evidence="9" id="KW-1133">Transmembrane helix</keyword>
<dbReference type="AlphaFoldDB" id="A0A933S8W6"/>
<evidence type="ECO:0000256" key="5">
    <source>
        <dbReference type="ARBA" id="ARBA00022777"/>
    </source>
</evidence>
<dbReference type="PANTHER" id="PTHR43289:SF6">
    <property type="entry name" value="SERINE_THREONINE-PROTEIN KINASE NEKL-3"/>
    <property type="match status" value="1"/>
</dbReference>
<dbReference type="PANTHER" id="PTHR43289">
    <property type="entry name" value="MITOGEN-ACTIVATED PROTEIN KINASE KINASE KINASE 20-RELATED"/>
    <property type="match status" value="1"/>
</dbReference>
<dbReference type="GO" id="GO:0004674">
    <property type="term" value="F:protein serine/threonine kinase activity"/>
    <property type="evidence" value="ECO:0007669"/>
    <property type="project" value="UniProtKB-KW"/>
</dbReference>
<proteinExistence type="predicted"/>
<evidence type="ECO:0000256" key="3">
    <source>
        <dbReference type="ARBA" id="ARBA00022679"/>
    </source>
</evidence>
<keyword evidence="3" id="KW-0808">Transferase</keyword>
<feature type="compositionally biased region" description="Low complexity" evidence="8">
    <location>
        <begin position="381"/>
        <end position="400"/>
    </location>
</feature>
<keyword evidence="9" id="KW-0472">Membrane</keyword>
<evidence type="ECO:0000256" key="4">
    <source>
        <dbReference type="ARBA" id="ARBA00022741"/>
    </source>
</evidence>
<evidence type="ECO:0000256" key="7">
    <source>
        <dbReference type="PROSITE-ProRule" id="PRU10141"/>
    </source>
</evidence>
<feature type="region of interest" description="Disordered" evidence="8">
    <location>
        <begin position="374"/>
        <end position="400"/>
    </location>
</feature>
<dbReference type="CDD" id="cd14014">
    <property type="entry name" value="STKc_PknB_like"/>
    <property type="match status" value="1"/>
</dbReference>
<dbReference type="PROSITE" id="PS00108">
    <property type="entry name" value="PROTEIN_KINASE_ST"/>
    <property type="match status" value="1"/>
</dbReference>
<dbReference type="Pfam" id="PF08308">
    <property type="entry name" value="PEGA"/>
    <property type="match status" value="1"/>
</dbReference>
<evidence type="ECO:0000313" key="11">
    <source>
        <dbReference type="EMBL" id="MBI5167854.1"/>
    </source>
</evidence>
<feature type="binding site" evidence="7">
    <location>
        <position position="39"/>
    </location>
    <ligand>
        <name>ATP</name>
        <dbReference type="ChEBI" id="CHEBI:30616"/>
    </ligand>
</feature>
<evidence type="ECO:0000256" key="9">
    <source>
        <dbReference type="SAM" id="Phobius"/>
    </source>
</evidence>
<evidence type="ECO:0000256" key="1">
    <source>
        <dbReference type="ARBA" id="ARBA00012513"/>
    </source>
</evidence>
<dbReference type="GO" id="GO:0005524">
    <property type="term" value="F:ATP binding"/>
    <property type="evidence" value="ECO:0007669"/>
    <property type="project" value="UniProtKB-UniRule"/>
</dbReference>
<dbReference type="InterPro" id="IPR011009">
    <property type="entry name" value="Kinase-like_dom_sf"/>
</dbReference>
<dbReference type="PROSITE" id="PS00107">
    <property type="entry name" value="PROTEIN_KINASE_ATP"/>
    <property type="match status" value="1"/>
</dbReference>
<comment type="caution">
    <text evidence="11">The sequence shown here is derived from an EMBL/GenBank/DDBJ whole genome shotgun (WGS) entry which is preliminary data.</text>
</comment>
<dbReference type="InterPro" id="IPR008271">
    <property type="entry name" value="Ser/Thr_kinase_AS"/>
</dbReference>
<keyword evidence="9" id="KW-0812">Transmembrane</keyword>
<dbReference type="EMBL" id="JACRIW010000001">
    <property type="protein sequence ID" value="MBI5167854.1"/>
    <property type="molecule type" value="Genomic_DNA"/>
</dbReference>
<keyword evidence="5 11" id="KW-0418">Kinase</keyword>
<dbReference type="SUPFAM" id="SSF56112">
    <property type="entry name" value="Protein kinase-like (PK-like)"/>
    <property type="match status" value="1"/>
</dbReference>
<evidence type="ECO:0000256" key="6">
    <source>
        <dbReference type="ARBA" id="ARBA00022840"/>
    </source>
</evidence>
<feature type="domain" description="Protein kinase" evidence="10">
    <location>
        <begin position="10"/>
        <end position="272"/>
    </location>
</feature>
<keyword evidence="2 11" id="KW-0723">Serine/threonine-protein kinase</keyword>
<sequence>MAMNKDFGAFELKEKIGSGGMASVYLAVQKSLQRPVVLKILYPHLAEDEKLLQRFEREARAAAMMRHENVIQVIDCGRHDDVAYICMEFVEGMDLKKWLEAHGTPPIEMALLMMRDICRGLEHAHSHRIIHRDIKPANIMLTPDGTIKIMDFGLARSGSETSTQMTMVGSVMGTPAYMSPEQATGEKVDERSDIFSAGVVAYELLGGQRPFSGDSYSTVLRAILTVEPPEVTHFNPLVPEEVALIVRNMLQKDVSKRYETIGQARQELEAVIEQLGLLRGKDLLRDYALDPQTVGDRWRKKRLSRHMDQGLYFENMGLGKIDDALLEFRRVLHLDPDNNTARDHVKKLEREREKLISKPPAPADQTVVELAAAAKAEKPAKAPQAPQATKATAADGAGPAKKSLPLPALIGGGVALIALIVFGVMRVTDGGMRKAEEAPAVEAPVAAESGAPSNPSEPSASESAPATTPAPATTAATTNTAVKPPATLGATTNTATKPPATTAATTNTPSKLPATTAATTNTATKPPATTAATTNTAAKPPAAPASAAAGMGTLLIQANPFAASFVVDGENKGANLKQVSVPVKPGSHTVKITHPSLGEKTWTVDVAAGATKELSHDFLAASTSSVSVTTSGGWAEIYVDGVSVGKSTPFVITGLLPGTHEISVVRDGFSVEGGAQKVTLKAGQQANVSFKLKAKK</sequence>
<reference evidence="11" key="1">
    <citation type="submission" date="2020-07" db="EMBL/GenBank/DDBJ databases">
        <title>Huge and variable diversity of episymbiotic CPR bacteria and DPANN archaea in groundwater ecosystems.</title>
        <authorList>
            <person name="He C.Y."/>
            <person name="Keren R."/>
            <person name="Whittaker M."/>
            <person name="Farag I.F."/>
            <person name="Doudna J."/>
            <person name="Cate J.H.D."/>
            <person name="Banfield J.F."/>
        </authorList>
    </citation>
    <scope>NUCLEOTIDE SEQUENCE</scope>
    <source>
        <strain evidence="11">NC_groundwater_1813_Pr3_B-0.1um_71_17</strain>
    </source>
</reference>
<gene>
    <name evidence="11" type="ORF">HZA61_00055</name>
</gene>
<dbReference type="InterPro" id="IPR017441">
    <property type="entry name" value="Protein_kinase_ATP_BS"/>
</dbReference>
<name>A0A933S8W6_UNCEI</name>
<keyword evidence="4 7" id="KW-0547">Nucleotide-binding</keyword>
<keyword evidence="6 7" id="KW-0067">ATP-binding</keyword>
<dbReference type="EC" id="2.7.11.1" evidence="1"/>
<dbReference type="Proteomes" id="UP000696931">
    <property type="component" value="Unassembled WGS sequence"/>
</dbReference>
<dbReference type="Gene3D" id="3.30.200.20">
    <property type="entry name" value="Phosphorylase Kinase, domain 1"/>
    <property type="match status" value="1"/>
</dbReference>
<dbReference type="InterPro" id="IPR013229">
    <property type="entry name" value="PEGA"/>
</dbReference>
<evidence type="ECO:0000256" key="2">
    <source>
        <dbReference type="ARBA" id="ARBA00022527"/>
    </source>
</evidence>
<dbReference type="InterPro" id="IPR000719">
    <property type="entry name" value="Prot_kinase_dom"/>
</dbReference>
<evidence type="ECO:0000256" key="8">
    <source>
        <dbReference type="SAM" id="MobiDB-lite"/>
    </source>
</evidence>
<evidence type="ECO:0000259" key="10">
    <source>
        <dbReference type="PROSITE" id="PS50011"/>
    </source>
</evidence>